<dbReference type="InterPro" id="IPR052202">
    <property type="entry name" value="Yeast_MetPath_Reg"/>
</dbReference>
<keyword evidence="6" id="KW-0804">Transcription</keyword>
<gene>
    <name evidence="10" type="ORF">E0L32_011591</name>
</gene>
<keyword evidence="2" id="KW-0479">Metal-binding</keyword>
<dbReference type="GO" id="GO:0045944">
    <property type="term" value="P:positive regulation of transcription by RNA polymerase II"/>
    <property type="evidence" value="ECO:0007669"/>
    <property type="project" value="TreeGrafter"/>
</dbReference>
<dbReference type="SMART" id="SM00906">
    <property type="entry name" value="Fungal_trans"/>
    <property type="match status" value="1"/>
</dbReference>
<evidence type="ECO:0000256" key="7">
    <source>
        <dbReference type="ARBA" id="ARBA00023242"/>
    </source>
</evidence>
<feature type="domain" description="Zn(2)-C6 fungal-type" evidence="9">
    <location>
        <begin position="20"/>
        <end position="48"/>
    </location>
</feature>
<protein>
    <recommendedName>
        <fullName evidence="9">Zn(2)-C6 fungal-type domain-containing protein</fullName>
    </recommendedName>
</protein>
<comment type="caution">
    <text evidence="10">The sequence shown here is derived from an EMBL/GenBank/DDBJ whole genome shotgun (WGS) entry which is preliminary data.</text>
</comment>
<keyword evidence="3" id="KW-0862">Zinc</keyword>
<dbReference type="InterPro" id="IPR001138">
    <property type="entry name" value="Zn2Cys6_DnaBD"/>
</dbReference>
<dbReference type="Pfam" id="PF04082">
    <property type="entry name" value="Fungal_trans"/>
    <property type="match status" value="1"/>
</dbReference>
<evidence type="ECO:0000259" key="9">
    <source>
        <dbReference type="PROSITE" id="PS50048"/>
    </source>
</evidence>
<feature type="region of interest" description="Disordered" evidence="8">
    <location>
        <begin position="82"/>
        <end position="118"/>
    </location>
</feature>
<dbReference type="RefSeq" id="XP_031000189.1">
    <property type="nucleotide sequence ID" value="XM_031134338.1"/>
</dbReference>
<evidence type="ECO:0000256" key="1">
    <source>
        <dbReference type="ARBA" id="ARBA00004123"/>
    </source>
</evidence>
<dbReference type="InterPro" id="IPR007219">
    <property type="entry name" value="XnlR_reg_dom"/>
</dbReference>
<dbReference type="STRING" id="1093900.A0A507BNV8"/>
<sequence length="728" mass="80791">MSISRASSKASAQDRVSRTACIRCRQKKKRCDQQLPKCRLCDLAGVECLGYDTVAKRQVPRSYIHSLEERVAYLENKLQSYRSRDDTSEAPQGISPSSTAQLSDAGNLRGSNNEPGLPVERNVETAAAARATAAGVARLARQATGQEPSFFKLALAGIMNADMSPKTPLHQDQPREAEHTSAIMGDLDANPISLPSKETAQNLVNAYFHYLGMAMPLLHTPSFQKKVDMLYTLPRAIDLAETHTATDVRLAIFFVFEVFAVALLVLQKQDPSRVPTWLADRYHKTAMMGLGEAGMPNDLEGVQALLLISQYSHYHPTAWSAWRVISQAVRLAVELKLNQDPPDDLDFLTRDNMRRTFWVAYAMDRNISTTMCLPSCLSDGAITTKYPSDVGDEHITSDGQQAADAPASFFKRIYLHYLRYRRIQSEMATALYQAPPPPYQPIDLDQWQQAMHGRIDSWYKDSPVVEGLSNVVKGVIETFEVNYQHAVFYLYRPTPNIPAPSGSQLVTMTNAAVEMIRLYRHFFRENKLNLYWQAVENLYSAGTALMYAYGHSPEVRELLSFRSLESYVHTCSSALWGMVERFPAFKGKRDAFDLAASQILADLGATFANAGLATAPAVSWTPYEGGGFGLPGDGIMMEHSRVSPPERAGGRYFSSEGFPPSQPSLFEGPDTMPQHGQQAEFALPPMVPGGDLEARAQMDTFSFTDFDDLSMAWEAAVGVNGSFNPPWI</sequence>
<dbReference type="GeneID" id="41979038"/>
<evidence type="ECO:0000256" key="8">
    <source>
        <dbReference type="SAM" id="MobiDB-lite"/>
    </source>
</evidence>
<dbReference type="PANTHER" id="PTHR47782">
    <property type="entry name" value="ZN(II)2CYS6 TRANSCRIPTION FACTOR (EUROFUNG)-RELATED"/>
    <property type="match status" value="1"/>
</dbReference>
<dbReference type="Proteomes" id="UP000319257">
    <property type="component" value="Unassembled WGS sequence"/>
</dbReference>
<dbReference type="SUPFAM" id="SSF57701">
    <property type="entry name" value="Zn2/Cys6 DNA-binding domain"/>
    <property type="match status" value="1"/>
</dbReference>
<comment type="subcellular location">
    <subcellularLocation>
        <location evidence="1">Nucleus</location>
    </subcellularLocation>
</comment>
<reference evidence="10 11" key="1">
    <citation type="submission" date="2019-06" db="EMBL/GenBank/DDBJ databases">
        <title>Draft genome sequence of the filamentous fungus Phialemoniopsis curvata isolated from diesel fuel.</title>
        <authorList>
            <person name="Varaljay V.A."/>
            <person name="Lyon W.J."/>
            <person name="Crouch A.L."/>
            <person name="Drake C.E."/>
            <person name="Hollomon J.M."/>
            <person name="Nadeau L.J."/>
            <person name="Nunn H.S."/>
            <person name="Stevenson B.S."/>
            <person name="Bojanowski C.L."/>
            <person name="Crookes-Goodson W.J."/>
        </authorList>
    </citation>
    <scope>NUCLEOTIDE SEQUENCE [LARGE SCALE GENOMIC DNA]</scope>
    <source>
        <strain evidence="10 11">D216</strain>
    </source>
</reference>
<evidence type="ECO:0000313" key="11">
    <source>
        <dbReference type="Proteomes" id="UP000319257"/>
    </source>
</evidence>
<dbReference type="AlphaFoldDB" id="A0A507BNV8"/>
<dbReference type="Gene3D" id="4.10.240.10">
    <property type="entry name" value="Zn(2)-C6 fungal-type DNA-binding domain"/>
    <property type="match status" value="1"/>
</dbReference>
<dbReference type="CDD" id="cd12148">
    <property type="entry name" value="fungal_TF_MHR"/>
    <property type="match status" value="1"/>
</dbReference>
<dbReference type="PROSITE" id="PS00463">
    <property type="entry name" value="ZN2_CY6_FUNGAL_1"/>
    <property type="match status" value="1"/>
</dbReference>
<dbReference type="PROSITE" id="PS50048">
    <property type="entry name" value="ZN2_CY6_FUNGAL_2"/>
    <property type="match status" value="1"/>
</dbReference>
<evidence type="ECO:0000256" key="5">
    <source>
        <dbReference type="ARBA" id="ARBA00023125"/>
    </source>
</evidence>
<dbReference type="EMBL" id="SKBQ01000111">
    <property type="protein sequence ID" value="TPX18478.1"/>
    <property type="molecule type" value="Genomic_DNA"/>
</dbReference>
<dbReference type="PANTHER" id="PTHR47782:SF1">
    <property type="entry name" value="PYRIMIDINE PATHWAY REGULATORY PROTEIN 1"/>
    <property type="match status" value="1"/>
</dbReference>
<dbReference type="GO" id="GO:0000981">
    <property type="term" value="F:DNA-binding transcription factor activity, RNA polymerase II-specific"/>
    <property type="evidence" value="ECO:0007669"/>
    <property type="project" value="InterPro"/>
</dbReference>
<proteinExistence type="predicted"/>
<dbReference type="GO" id="GO:0008270">
    <property type="term" value="F:zinc ion binding"/>
    <property type="evidence" value="ECO:0007669"/>
    <property type="project" value="InterPro"/>
</dbReference>
<dbReference type="Pfam" id="PF00172">
    <property type="entry name" value="Zn_clus"/>
    <property type="match status" value="1"/>
</dbReference>
<dbReference type="SMART" id="SM00066">
    <property type="entry name" value="GAL4"/>
    <property type="match status" value="1"/>
</dbReference>
<dbReference type="GO" id="GO:0043565">
    <property type="term" value="F:sequence-specific DNA binding"/>
    <property type="evidence" value="ECO:0007669"/>
    <property type="project" value="TreeGrafter"/>
</dbReference>
<evidence type="ECO:0000256" key="6">
    <source>
        <dbReference type="ARBA" id="ARBA00023163"/>
    </source>
</evidence>
<keyword evidence="5" id="KW-0238">DNA-binding</keyword>
<organism evidence="10 11">
    <name type="scientific">Thyridium curvatum</name>
    <dbReference type="NCBI Taxonomy" id="1093900"/>
    <lineage>
        <taxon>Eukaryota</taxon>
        <taxon>Fungi</taxon>
        <taxon>Dikarya</taxon>
        <taxon>Ascomycota</taxon>
        <taxon>Pezizomycotina</taxon>
        <taxon>Sordariomycetes</taxon>
        <taxon>Sordariomycetidae</taxon>
        <taxon>Thyridiales</taxon>
        <taxon>Thyridiaceae</taxon>
        <taxon>Thyridium</taxon>
    </lineage>
</organism>
<evidence type="ECO:0000313" key="10">
    <source>
        <dbReference type="EMBL" id="TPX18478.1"/>
    </source>
</evidence>
<keyword evidence="11" id="KW-1185">Reference proteome</keyword>
<accession>A0A507BNV8</accession>
<dbReference type="CDD" id="cd00067">
    <property type="entry name" value="GAL4"/>
    <property type="match status" value="1"/>
</dbReference>
<dbReference type="GO" id="GO:0005634">
    <property type="term" value="C:nucleus"/>
    <property type="evidence" value="ECO:0007669"/>
    <property type="project" value="UniProtKB-SubCell"/>
</dbReference>
<evidence type="ECO:0000256" key="4">
    <source>
        <dbReference type="ARBA" id="ARBA00023015"/>
    </source>
</evidence>
<keyword evidence="4" id="KW-0805">Transcription regulation</keyword>
<keyword evidence="7" id="KW-0539">Nucleus</keyword>
<dbReference type="CDD" id="cd14723">
    <property type="entry name" value="ZIP_Ppr1"/>
    <property type="match status" value="1"/>
</dbReference>
<dbReference type="GO" id="GO:0006351">
    <property type="term" value="P:DNA-templated transcription"/>
    <property type="evidence" value="ECO:0007669"/>
    <property type="project" value="InterPro"/>
</dbReference>
<dbReference type="InterPro" id="IPR036864">
    <property type="entry name" value="Zn2-C6_fun-type_DNA-bd_sf"/>
</dbReference>
<name>A0A507BNV8_9PEZI</name>
<dbReference type="InParanoid" id="A0A507BNV8"/>
<dbReference type="OrthoDB" id="189997at2759"/>
<evidence type="ECO:0000256" key="2">
    <source>
        <dbReference type="ARBA" id="ARBA00022723"/>
    </source>
</evidence>
<evidence type="ECO:0000256" key="3">
    <source>
        <dbReference type="ARBA" id="ARBA00022833"/>
    </source>
</evidence>
<feature type="compositionally biased region" description="Polar residues" evidence="8">
    <location>
        <begin position="94"/>
        <end position="114"/>
    </location>
</feature>